<dbReference type="Pfam" id="PF05746">
    <property type="entry name" value="DALR_1"/>
    <property type="match status" value="1"/>
</dbReference>
<evidence type="ECO:0000256" key="2">
    <source>
        <dbReference type="ARBA" id="ARBA00022741"/>
    </source>
</evidence>
<keyword evidence="1" id="KW-0436">Ligase</keyword>
<accession>A0AAU8JFC4</accession>
<dbReference type="GO" id="GO:0005524">
    <property type="term" value="F:ATP binding"/>
    <property type="evidence" value="ECO:0007669"/>
    <property type="project" value="UniProtKB-KW"/>
</dbReference>
<evidence type="ECO:0000256" key="1">
    <source>
        <dbReference type="ARBA" id="ARBA00022598"/>
    </source>
</evidence>
<dbReference type="GO" id="GO:0004814">
    <property type="term" value="F:arginine-tRNA ligase activity"/>
    <property type="evidence" value="ECO:0007669"/>
    <property type="project" value="InterPro"/>
</dbReference>
<dbReference type="SMART" id="SM00836">
    <property type="entry name" value="DALR_1"/>
    <property type="match status" value="1"/>
</dbReference>
<protein>
    <submittedName>
        <fullName evidence="5">DALR anticodon-binding domain-containing protein</fullName>
    </submittedName>
</protein>
<reference evidence="5" key="1">
    <citation type="submission" date="2024-07" db="EMBL/GenBank/DDBJ databases">
        <authorList>
            <person name="Kim Y.J."/>
            <person name="Jeong J.Y."/>
        </authorList>
    </citation>
    <scope>NUCLEOTIDE SEQUENCE</scope>
    <source>
        <strain evidence="5">GIHE-MW2</strain>
    </source>
</reference>
<gene>
    <name evidence="5" type="ORF">ABWT76_000278</name>
</gene>
<evidence type="ECO:0000259" key="4">
    <source>
        <dbReference type="SMART" id="SM00836"/>
    </source>
</evidence>
<dbReference type="GO" id="GO:0006420">
    <property type="term" value="P:arginyl-tRNA aminoacylation"/>
    <property type="evidence" value="ECO:0007669"/>
    <property type="project" value="InterPro"/>
</dbReference>
<keyword evidence="3" id="KW-0067">ATP-binding</keyword>
<dbReference type="SUPFAM" id="SSF47323">
    <property type="entry name" value="Anticodon-binding domain of a subclass of class I aminoacyl-tRNA synthetases"/>
    <property type="match status" value="1"/>
</dbReference>
<name>A0AAU8JFC4_9CYAN</name>
<dbReference type="InterPro" id="IPR009080">
    <property type="entry name" value="tRNAsynth_Ia_anticodon-bd"/>
</dbReference>
<keyword evidence="2" id="KW-0547">Nucleotide-binding</keyword>
<dbReference type="RefSeq" id="WP_054465143.1">
    <property type="nucleotide sequence ID" value="NZ_CP159837.1"/>
</dbReference>
<dbReference type="InterPro" id="IPR008909">
    <property type="entry name" value="DALR_anticod-bd"/>
</dbReference>
<dbReference type="AlphaFoldDB" id="A0AAU8JFC4"/>
<proteinExistence type="predicted"/>
<evidence type="ECO:0000256" key="3">
    <source>
        <dbReference type="ARBA" id="ARBA00022840"/>
    </source>
</evidence>
<feature type="domain" description="DALR anticodon binding" evidence="4">
    <location>
        <begin position="184"/>
        <end position="330"/>
    </location>
</feature>
<evidence type="ECO:0000313" key="5">
    <source>
        <dbReference type="EMBL" id="XCM37513.1"/>
    </source>
</evidence>
<dbReference type="EMBL" id="CP159837">
    <property type="protein sequence ID" value="XCM37513.1"/>
    <property type="molecule type" value="Genomic_DNA"/>
</dbReference>
<sequence length="330" mass="37325">MNKSQNQDNLASHAQKWPEEFWAAIDLFSLKSRFCDRLINATSDYLLATRSPAIDNQMPILTPSTMPLNRTKDVEKVIYISAIAFKLQKTLQKAQEKAQQKAPAEIAEAIGSLIEPSPDFTVHIRDGWIQFHLSEPGLATWLQRLSQWPSQTHGSENPHQSQNWQKIYATLDATNNLTNNLFLLEYTHARCCSLLRLGDREQLISLSESSLSEHSTDLQIINPNPIPWLSDRNQLRPIHLTERTLISQLITTLDTLSTCKSEIVTKLMVKLATDLSQDLLIFYAANPIWSKIKTENLALAQARLGLILTTQIVLKLLLEKGLGILPPQEM</sequence>
<dbReference type="Gene3D" id="1.10.730.10">
    <property type="entry name" value="Isoleucyl-tRNA Synthetase, Domain 1"/>
    <property type="match status" value="1"/>
</dbReference>
<organism evidence="5">
    <name type="scientific">Planktothricoides raciborskii GIHE-MW2</name>
    <dbReference type="NCBI Taxonomy" id="2792601"/>
    <lineage>
        <taxon>Bacteria</taxon>
        <taxon>Bacillati</taxon>
        <taxon>Cyanobacteriota</taxon>
        <taxon>Cyanophyceae</taxon>
        <taxon>Oscillatoriophycideae</taxon>
        <taxon>Oscillatoriales</taxon>
        <taxon>Oscillatoriaceae</taxon>
        <taxon>Planktothricoides</taxon>
    </lineage>
</organism>